<evidence type="ECO:0000256" key="4">
    <source>
        <dbReference type="ARBA" id="ARBA00022605"/>
    </source>
</evidence>
<dbReference type="InterPro" id="IPR011060">
    <property type="entry name" value="RibuloseP-bd_barrel"/>
</dbReference>
<evidence type="ECO:0000313" key="11">
    <source>
        <dbReference type="EMBL" id="POP53471.1"/>
    </source>
</evidence>
<dbReference type="Pfam" id="PF00290">
    <property type="entry name" value="Trp_syntA"/>
    <property type="match status" value="1"/>
</dbReference>
<gene>
    <name evidence="9" type="primary">trpA</name>
    <name evidence="11" type="ORF">C0068_06620</name>
    <name evidence="12" type="ORF">D0911_01300</name>
</gene>
<dbReference type="PANTHER" id="PTHR43406:SF1">
    <property type="entry name" value="TRYPTOPHAN SYNTHASE ALPHA CHAIN, CHLOROPLASTIC"/>
    <property type="match status" value="1"/>
</dbReference>
<feature type="active site" description="Proton acceptor" evidence="9">
    <location>
        <position position="49"/>
    </location>
</feature>
<dbReference type="FunFam" id="3.20.20.70:FF:000037">
    <property type="entry name" value="Tryptophan synthase alpha chain"/>
    <property type="match status" value="1"/>
</dbReference>
<proteinExistence type="inferred from homology"/>
<dbReference type="GO" id="GO:0004834">
    <property type="term" value="F:tryptophan synthase activity"/>
    <property type="evidence" value="ECO:0007669"/>
    <property type="project" value="UniProtKB-UniRule"/>
</dbReference>
<sequence>MSRLAAVFAKLEQDGRKALVPYIVAGDPAPALTVPLMHELVSKGADILEIGVPFSDPMAEGPVIQLAHERALANKVTLSMVLELVAEFRATDSTTPVVLMGYANPVEHMGYQQFADRASAAGVDGLLTVDMPPEEAEQATQILRAAGIDNIFLLAPTTSDERIQKIASLASGYLYCVSLNGVTGAGHLNVAAVTEKLASIKRHTNLPITVGFGIKDGASAAALAPLCEGVVVGSALIERIVATDSALNNTERAAVAAELIAEIRTAIDA</sequence>
<dbReference type="RefSeq" id="WP_103683708.1">
    <property type="nucleotide sequence ID" value="NZ_PQGG01000014.1"/>
</dbReference>
<evidence type="ECO:0000256" key="10">
    <source>
        <dbReference type="RuleBase" id="RU003662"/>
    </source>
</evidence>
<keyword evidence="6 9" id="KW-0057">Aromatic amino acid biosynthesis</keyword>
<name>A0A2S4HIE6_9GAMM</name>
<dbReference type="EMBL" id="RHGB01000001">
    <property type="protein sequence ID" value="RNL67692.1"/>
    <property type="molecule type" value="Genomic_DNA"/>
</dbReference>
<reference evidence="12 14" key="2">
    <citation type="submission" date="2018-10" db="EMBL/GenBank/DDBJ databases">
        <title>Draft genome sequence of Zhongshania sp. DSW25-10.</title>
        <authorList>
            <person name="Oh J."/>
        </authorList>
    </citation>
    <scope>NUCLEOTIDE SEQUENCE [LARGE SCALE GENOMIC DNA]</scope>
    <source>
        <strain evidence="12 14">DSW25-10</strain>
    </source>
</reference>
<feature type="active site" description="Proton acceptor" evidence="9">
    <location>
        <position position="60"/>
    </location>
</feature>
<evidence type="ECO:0000256" key="1">
    <source>
        <dbReference type="ARBA" id="ARBA00003365"/>
    </source>
</evidence>
<evidence type="ECO:0000313" key="13">
    <source>
        <dbReference type="Proteomes" id="UP000237222"/>
    </source>
</evidence>
<dbReference type="Gene3D" id="3.20.20.70">
    <property type="entry name" value="Aldolase class I"/>
    <property type="match status" value="1"/>
</dbReference>
<dbReference type="InterPro" id="IPR002028">
    <property type="entry name" value="Trp_synthase_suA"/>
</dbReference>
<reference evidence="11" key="1">
    <citation type="submission" date="2018-01" db="EMBL/GenBank/DDBJ databases">
        <authorList>
            <person name="Yu X.-D."/>
        </authorList>
    </citation>
    <scope>NUCLEOTIDE SEQUENCE</scope>
    <source>
        <strain evidence="11">ZX-21</strain>
    </source>
</reference>
<dbReference type="HAMAP" id="MF_00131">
    <property type="entry name" value="Trp_synth_alpha"/>
    <property type="match status" value="1"/>
</dbReference>
<dbReference type="PROSITE" id="PS00167">
    <property type="entry name" value="TRP_SYNTHASE_ALPHA"/>
    <property type="match status" value="1"/>
</dbReference>
<keyword evidence="4 9" id="KW-0028">Amino-acid biosynthesis</keyword>
<dbReference type="GO" id="GO:0005829">
    <property type="term" value="C:cytosol"/>
    <property type="evidence" value="ECO:0007669"/>
    <property type="project" value="TreeGrafter"/>
</dbReference>
<comment type="caution">
    <text evidence="11">The sequence shown here is derived from an EMBL/GenBank/DDBJ whole genome shotgun (WGS) entry which is preliminary data.</text>
</comment>
<dbReference type="NCBIfam" id="TIGR00262">
    <property type="entry name" value="trpA"/>
    <property type="match status" value="1"/>
</dbReference>
<dbReference type="AlphaFoldDB" id="A0A2S4HIE6"/>
<evidence type="ECO:0000256" key="7">
    <source>
        <dbReference type="ARBA" id="ARBA00023239"/>
    </source>
</evidence>
<evidence type="ECO:0000256" key="9">
    <source>
        <dbReference type="HAMAP-Rule" id="MF_00131"/>
    </source>
</evidence>
<dbReference type="EC" id="4.2.1.20" evidence="9"/>
<comment type="pathway">
    <text evidence="2 9">Amino-acid biosynthesis; L-tryptophan biosynthesis; L-tryptophan from chorismate: step 5/5.</text>
</comment>
<evidence type="ECO:0000313" key="14">
    <source>
        <dbReference type="Proteomes" id="UP000274695"/>
    </source>
</evidence>
<dbReference type="Proteomes" id="UP000274695">
    <property type="component" value="Unassembled WGS sequence"/>
</dbReference>
<evidence type="ECO:0000313" key="12">
    <source>
        <dbReference type="EMBL" id="RNL67692.1"/>
    </source>
</evidence>
<dbReference type="CDD" id="cd04724">
    <property type="entry name" value="Tryptophan_synthase_alpha"/>
    <property type="match status" value="1"/>
</dbReference>
<dbReference type="InterPro" id="IPR013785">
    <property type="entry name" value="Aldolase_TIM"/>
</dbReference>
<comment type="similarity">
    <text evidence="9 10">Belongs to the TrpA family.</text>
</comment>
<comment type="catalytic activity">
    <reaction evidence="8 9">
        <text>(1S,2R)-1-C-(indol-3-yl)glycerol 3-phosphate + L-serine = D-glyceraldehyde 3-phosphate + L-tryptophan + H2O</text>
        <dbReference type="Rhea" id="RHEA:10532"/>
        <dbReference type="ChEBI" id="CHEBI:15377"/>
        <dbReference type="ChEBI" id="CHEBI:33384"/>
        <dbReference type="ChEBI" id="CHEBI:57912"/>
        <dbReference type="ChEBI" id="CHEBI:58866"/>
        <dbReference type="ChEBI" id="CHEBI:59776"/>
        <dbReference type="EC" id="4.2.1.20"/>
    </reaction>
</comment>
<dbReference type="InterPro" id="IPR018204">
    <property type="entry name" value="Trp_synthase_alpha_AS"/>
</dbReference>
<keyword evidence="5 9" id="KW-0822">Tryptophan biosynthesis</keyword>
<protein>
    <recommendedName>
        <fullName evidence="9">Tryptophan synthase alpha chain</fullName>
        <ecNumber evidence="9">4.2.1.20</ecNumber>
    </recommendedName>
</protein>
<dbReference type="PANTHER" id="PTHR43406">
    <property type="entry name" value="TRYPTOPHAN SYNTHASE, ALPHA CHAIN"/>
    <property type="match status" value="1"/>
</dbReference>
<dbReference type="UniPathway" id="UPA00035">
    <property type="reaction ID" value="UER00044"/>
</dbReference>
<dbReference type="EMBL" id="PQGG01000014">
    <property type="protein sequence ID" value="POP53471.1"/>
    <property type="molecule type" value="Genomic_DNA"/>
</dbReference>
<evidence type="ECO:0000256" key="3">
    <source>
        <dbReference type="ARBA" id="ARBA00011270"/>
    </source>
</evidence>
<accession>A0A2S4HIE6</accession>
<keyword evidence="7 9" id="KW-0456">Lyase</keyword>
<evidence type="ECO:0000256" key="8">
    <source>
        <dbReference type="ARBA" id="ARBA00049047"/>
    </source>
</evidence>
<dbReference type="OrthoDB" id="9804578at2"/>
<keyword evidence="14" id="KW-1185">Reference proteome</keyword>
<comment type="function">
    <text evidence="1 9">The alpha subunit is responsible for the aldol cleavage of indoleglycerol phosphate to indole and glyceraldehyde 3-phosphate.</text>
</comment>
<dbReference type="Proteomes" id="UP000237222">
    <property type="component" value="Unassembled WGS sequence"/>
</dbReference>
<evidence type="ECO:0000256" key="2">
    <source>
        <dbReference type="ARBA" id="ARBA00004733"/>
    </source>
</evidence>
<evidence type="ECO:0000256" key="5">
    <source>
        <dbReference type="ARBA" id="ARBA00022822"/>
    </source>
</evidence>
<evidence type="ECO:0000256" key="6">
    <source>
        <dbReference type="ARBA" id="ARBA00023141"/>
    </source>
</evidence>
<comment type="subunit">
    <text evidence="3 9">Tetramer of two alpha and two beta chains.</text>
</comment>
<dbReference type="SUPFAM" id="SSF51366">
    <property type="entry name" value="Ribulose-phoshate binding barrel"/>
    <property type="match status" value="1"/>
</dbReference>
<organism evidence="11 13">
    <name type="scientific">Zhongshania marina</name>
    <dbReference type="NCBI Taxonomy" id="2304603"/>
    <lineage>
        <taxon>Bacteria</taxon>
        <taxon>Pseudomonadati</taxon>
        <taxon>Pseudomonadota</taxon>
        <taxon>Gammaproteobacteria</taxon>
        <taxon>Cellvibrionales</taxon>
        <taxon>Spongiibacteraceae</taxon>
        <taxon>Zhongshania</taxon>
    </lineage>
</organism>